<evidence type="ECO:0000256" key="3">
    <source>
        <dbReference type="ARBA" id="ARBA00012515"/>
    </source>
</evidence>
<evidence type="ECO:0000256" key="4">
    <source>
        <dbReference type="ARBA" id="ARBA00023239"/>
    </source>
</evidence>
<protein>
    <recommendedName>
        <fullName evidence="3">deoxyribose-phosphate aldolase</fullName>
        <ecNumber evidence="3">4.1.2.4</ecNumber>
    </recommendedName>
    <alternativeName>
        <fullName evidence="7">2-deoxy-D-ribose 5-phosphate aldolase</fullName>
    </alternativeName>
    <alternativeName>
        <fullName evidence="6">Phosphodeoxyriboaldolase</fullName>
    </alternativeName>
</protein>
<dbReference type="EC" id="4.1.2.4" evidence="3"/>
<name>A0ABN8J742_9NEOP</name>
<proteinExistence type="inferred from homology"/>
<evidence type="ECO:0000256" key="2">
    <source>
        <dbReference type="ARBA" id="ARBA00009473"/>
    </source>
</evidence>
<keyword evidence="10" id="KW-1185">Reference proteome</keyword>
<dbReference type="Gene3D" id="3.20.20.70">
    <property type="entry name" value="Aldolase class I"/>
    <property type="match status" value="1"/>
</dbReference>
<dbReference type="SMART" id="SM01133">
    <property type="entry name" value="DeoC"/>
    <property type="match status" value="1"/>
</dbReference>
<dbReference type="PIRSF" id="PIRSF001357">
    <property type="entry name" value="DeoC"/>
    <property type="match status" value="1"/>
</dbReference>
<reference evidence="9" key="1">
    <citation type="submission" date="2022-03" db="EMBL/GenBank/DDBJ databases">
        <authorList>
            <person name="Martin H S."/>
        </authorList>
    </citation>
    <scope>NUCLEOTIDE SEQUENCE</scope>
</reference>
<evidence type="ECO:0000313" key="10">
    <source>
        <dbReference type="Proteomes" id="UP000837857"/>
    </source>
</evidence>
<feature type="non-terminal residue" evidence="9">
    <location>
        <position position="1"/>
    </location>
</feature>
<dbReference type="Proteomes" id="UP000837857">
    <property type="component" value="Chromosome 8"/>
</dbReference>
<evidence type="ECO:0000256" key="5">
    <source>
        <dbReference type="ARBA" id="ARBA00023270"/>
    </source>
</evidence>
<sequence length="318" mass="34976">MLVISNKKLDSSILQEYGVLKNVFLDKTTLESQVELLLKTKHVTSMENVNTWLLKAISLIDLTTLSGDDTRSNVFRLCLKAAYPLSTSILKRLKINEENKIRTAAVCVYPTRVPDAYDIIKQMGLTETIKIASVATGFPSGLYPLESRLQEIKFAVANGATEIDVVMDRSLALMGKWDTLYSEVEQMRKACGEAHLKVILGVGELGSYENVYKAAMLSMAAGADFIKTSTGKEAVNATLPVGLVMCRAIRNFYQITGVKVGLKPAGGIKTARDAINWLLLVHSELGPEWLCPDLFRIGASSLLGVIEKHLDENLPRAR</sequence>
<dbReference type="NCBIfam" id="TIGR00126">
    <property type="entry name" value="deoC"/>
    <property type="match status" value="1"/>
</dbReference>
<dbReference type="SUPFAM" id="SSF51569">
    <property type="entry name" value="Aldolase"/>
    <property type="match status" value="1"/>
</dbReference>
<dbReference type="InterPro" id="IPR013785">
    <property type="entry name" value="Aldolase_TIM"/>
</dbReference>
<evidence type="ECO:0000256" key="7">
    <source>
        <dbReference type="ARBA" id="ARBA00032755"/>
    </source>
</evidence>
<evidence type="ECO:0000256" key="1">
    <source>
        <dbReference type="ARBA" id="ARBA00004816"/>
    </source>
</evidence>
<evidence type="ECO:0000313" key="9">
    <source>
        <dbReference type="EMBL" id="CAH2075225.1"/>
    </source>
</evidence>
<dbReference type="EMBL" id="OW152820">
    <property type="protein sequence ID" value="CAH2075225.1"/>
    <property type="molecule type" value="Genomic_DNA"/>
</dbReference>
<evidence type="ECO:0000256" key="8">
    <source>
        <dbReference type="ARBA" id="ARBA00048791"/>
    </source>
</evidence>
<dbReference type="CDD" id="cd00959">
    <property type="entry name" value="DeoC"/>
    <property type="match status" value="1"/>
</dbReference>
<evidence type="ECO:0000256" key="6">
    <source>
        <dbReference type="ARBA" id="ARBA00031814"/>
    </source>
</evidence>
<keyword evidence="5" id="KW-0704">Schiff base</keyword>
<dbReference type="PANTHER" id="PTHR10889">
    <property type="entry name" value="DEOXYRIBOSE-PHOSPHATE ALDOLASE"/>
    <property type="match status" value="1"/>
</dbReference>
<keyword evidence="4" id="KW-0456">Lyase</keyword>
<gene>
    <name evidence="9" type="ORF">IPOD504_LOCUS16604</name>
</gene>
<organism evidence="9 10">
    <name type="scientific">Iphiclides podalirius</name>
    <name type="common">scarce swallowtail</name>
    <dbReference type="NCBI Taxonomy" id="110791"/>
    <lineage>
        <taxon>Eukaryota</taxon>
        <taxon>Metazoa</taxon>
        <taxon>Ecdysozoa</taxon>
        <taxon>Arthropoda</taxon>
        <taxon>Hexapoda</taxon>
        <taxon>Insecta</taxon>
        <taxon>Pterygota</taxon>
        <taxon>Neoptera</taxon>
        <taxon>Endopterygota</taxon>
        <taxon>Lepidoptera</taxon>
        <taxon>Glossata</taxon>
        <taxon>Ditrysia</taxon>
        <taxon>Papilionoidea</taxon>
        <taxon>Papilionidae</taxon>
        <taxon>Papilioninae</taxon>
        <taxon>Iphiclides</taxon>
    </lineage>
</organism>
<accession>A0ABN8J742</accession>
<dbReference type="Pfam" id="PF01791">
    <property type="entry name" value="DeoC"/>
    <property type="match status" value="1"/>
</dbReference>
<comment type="similarity">
    <text evidence="2">Belongs to the DeoC/FbaB aldolase family. DeoC type 2 subfamily.</text>
</comment>
<dbReference type="PANTHER" id="PTHR10889:SF3">
    <property type="entry name" value="DEOXYRIBOSE-PHOSPHATE ALDOLASE"/>
    <property type="match status" value="1"/>
</dbReference>
<dbReference type="InterPro" id="IPR011343">
    <property type="entry name" value="DeoC"/>
</dbReference>
<dbReference type="InterPro" id="IPR002915">
    <property type="entry name" value="DeoC/FbaB/LacD_aldolase"/>
</dbReference>
<comment type="pathway">
    <text evidence="1">Carbohydrate degradation; 2-deoxy-D-ribose 1-phosphate degradation; D-glyceraldehyde 3-phosphate and acetaldehyde from 2-deoxy-alpha-D-ribose 1-phosphate: step 2/2.</text>
</comment>
<comment type="catalytic activity">
    <reaction evidence="8">
        <text>2-deoxy-D-ribose 5-phosphate = D-glyceraldehyde 3-phosphate + acetaldehyde</text>
        <dbReference type="Rhea" id="RHEA:12821"/>
        <dbReference type="ChEBI" id="CHEBI:15343"/>
        <dbReference type="ChEBI" id="CHEBI:59776"/>
        <dbReference type="ChEBI" id="CHEBI:62877"/>
        <dbReference type="EC" id="4.1.2.4"/>
    </reaction>
</comment>